<reference evidence="1 2" key="1">
    <citation type="submission" date="2016-10" db="EMBL/GenBank/DDBJ databases">
        <authorList>
            <person name="de Groot N.N."/>
        </authorList>
    </citation>
    <scope>NUCLEOTIDE SEQUENCE [LARGE SCALE GENOMIC DNA]</scope>
    <source>
        <strain evidence="1 2">Nm146</strain>
    </source>
</reference>
<gene>
    <name evidence="1" type="ORF">SAMN05421880_10779</name>
</gene>
<dbReference type="EMBL" id="FOUF01000007">
    <property type="protein sequence ID" value="SFM13666.1"/>
    <property type="molecule type" value="Genomic_DNA"/>
</dbReference>
<protein>
    <submittedName>
        <fullName evidence="1">Uncharacterized protein</fullName>
    </submittedName>
</protein>
<evidence type="ECO:0000313" key="1">
    <source>
        <dbReference type="EMBL" id="SFM13666.1"/>
    </source>
</evidence>
<dbReference type="RefSeq" id="WP_090667179.1">
    <property type="nucleotide sequence ID" value="NZ_FOUF01000007.1"/>
</dbReference>
<name>A0A1I4NE55_9PROT</name>
<dbReference type="Proteomes" id="UP000199561">
    <property type="component" value="Unassembled WGS sequence"/>
</dbReference>
<dbReference type="AlphaFoldDB" id="A0A1I4NE55"/>
<proteinExistence type="predicted"/>
<evidence type="ECO:0000313" key="2">
    <source>
        <dbReference type="Proteomes" id="UP000199561"/>
    </source>
</evidence>
<keyword evidence="2" id="KW-1185">Reference proteome</keyword>
<dbReference type="OrthoDB" id="8545326at2"/>
<accession>A0A1I4NE55</accession>
<organism evidence="1 2">
    <name type="scientific">Nitrosomonas nitrosa</name>
    <dbReference type="NCBI Taxonomy" id="52442"/>
    <lineage>
        <taxon>Bacteria</taxon>
        <taxon>Pseudomonadati</taxon>
        <taxon>Pseudomonadota</taxon>
        <taxon>Betaproteobacteria</taxon>
        <taxon>Nitrosomonadales</taxon>
        <taxon>Nitrosomonadaceae</taxon>
        <taxon>Nitrosomonas</taxon>
    </lineage>
</organism>
<sequence length="222" mass="25246">MTDQYKQNEGDQSEKSKVEWAKPASLLNVLSSKFESIAKLQHMQLPSWSLLVFLGIILLVFAWKHIAVSQAESRLEKERTEMTQNLETERSIIIRKAREYADSQYNKEEERFGLVLSWAVRGELIRNNLDQVSQYLNELVKMRDTERVVLISDEGKLLVSTDKRLEEAEGTDLYPASVLDQRKVTIMSDVNGKKLLVVPVMGLNSRLATVVVSYKQAALSGS</sequence>